<evidence type="ECO:0000313" key="2">
    <source>
        <dbReference type="EMBL" id="MFD0998426.1"/>
    </source>
</evidence>
<proteinExistence type="predicted"/>
<comment type="caution">
    <text evidence="2">The sequence shown here is derived from an EMBL/GenBank/DDBJ whole genome shotgun (WGS) entry which is preliminary data.</text>
</comment>
<keyword evidence="1" id="KW-0812">Transmembrane</keyword>
<feature type="transmembrane region" description="Helical" evidence="1">
    <location>
        <begin position="12"/>
        <end position="31"/>
    </location>
</feature>
<keyword evidence="1" id="KW-1133">Transmembrane helix</keyword>
<keyword evidence="3" id="KW-1185">Reference proteome</keyword>
<evidence type="ECO:0000313" key="3">
    <source>
        <dbReference type="Proteomes" id="UP001597112"/>
    </source>
</evidence>
<organism evidence="2 3">
    <name type="scientific">Ohtaekwangia kribbensis</name>
    <dbReference type="NCBI Taxonomy" id="688913"/>
    <lineage>
        <taxon>Bacteria</taxon>
        <taxon>Pseudomonadati</taxon>
        <taxon>Bacteroidota</taxon>
        <taxon>Cytophagia</taxon>
        <taxon>Cytophagales</taxon>
        <taxon>Fulvivirgaceae</taxon>
        <taxon>Ohtaekwangia</taxon>
    </lineage>
</organism>
<dbReference type="RefSeq" id="WP_377575110.1">
    <property type="nucleotide sequence ID" value="NZ_JBHTKA010000001.1"/>
</dbReference>
<reference evidence="3" key="1">
    <citation type="journal article" date="2019" name="Int. J. Syst. Evol. Microbiol.">
        <title>The Global Catalogue of Microorganisms (GCM) 10K type strain sequencing project: providing services to taxonomists for standard genome sequencing and annotation.</title>
        <authorList>
            <consortium name="The Broad Institute Genomics Platform"/>
            <consortium name="The Broad Institute Genome Sequencing Center for Infectious Disease"/>
            <person name="Wu L."/>
            <person name="Ma J."/>
        </authorList>
    </citation>
    <scope>NUCLEOTIDE SEQUENCE [LARGE SCALE GENOMIC DNA]</scope>
    <source>
        <strain evidence="3">CCUG 58938</strain>
    </source>
</reference>
<dbReference type="EMBL" id="JBHTKA010000001">
    <property type="protein sequence ID" value="MFD0998426.1"/>
    <property type="molecule type" value="Genomic_DNA"/>
</dbReference>
<accession>A0ABW3JZ46</accession>
<evidence type="ECO:0000256" key="1">
    <source>
        <dbReference type="SAM" id="Phobius"/>
    </source>
</evidence>
<gene>
    <name evidence="2" type="ORF">ACFQ21_03870</name>
</gene>
<evidence type="ECO:0008006" key="4">
    <source>
        <dbReference type="Google" id="ProtNLM"/>
    </source>
</evidence>
<name>A0ABW3JZ46_9BACT</name>
<feature type="transmembrane region" description="Helical" evidence="1">
    <location>
        <begin position="43"/>
        <end position="60"/>
    </location>
</feature>
<sequence length="119" mass="13995">MRKSDFAKCAVLGLLAITLLGVVTMLLWNWLVPDLFNGPVITYWQALGLLVLSKILFWGWGGKRHYQTPGATPYWKHRFYEKFSNMPAEQREEFKRRMKEKWCSFEKSTSTQKSDTSRD</sequence>
<dbReference type="Proteomes" id="UP001597112">
    <property type="component" value="Unassembled WGS sequence"/>
</dbReference>
<protein>
    <recommendedName>
        <fullName evidence="4">DUF3106 domain-containing protein</fullName>
    </recommendedName>
</protein>
<keyword evidence="1" id="KW-0472">Membrane</keyword>